<comment type="caution">
    <text evidence="1">The sequence shown here is derived from an EMBL/GenBank/DDBJ whole genome shotgun (WGS) entry which is preliminary data.</text>
</comment>
<proteinExistence type="predicted"/>
<gene>
    <name evidence="1" type="ORF">GAY76_16070</name>
</gene>
<name>A0A7J5RRD7_PHOVU</name>
<organism evidence="1 2">
    <name type="scientific">Phocaeicola vulgatus</name>
    <name type="common">Bacteroides vulgatus</name>
    <dbReference type="NCBI Taxonomy" id="821"/>
    <lineage>
        <taxon>Bacteria</taxon>
        <taxon>Pseudomonadati</taxon>
        <taxon>Bacteroidota</taxon>
        <taxon>Bacteroidia</taxon>
        <taxon>Bacteroidales</taxon>
        <taxon>Bacteroidaceae</taxon>
        <taxon>Phocaeicola</taxon>
    </lineage>
</organism>
<dbReference type="Proteomes" id="UP000462922">
    <property type="component" value="Unassembled WGS sequence"/>
</dbReference>
<sequence length="595" mass="70641">MKDFNIKFRLVGYYWNINQKIKEEKKYKEDADILYNLLTKSFSSTTINEISDSGFSQAFQSNAVFIFQDENRNYYAFSPSEKIARISNVYYNPKEITNVPNKLKNWFYPGYAFKEKAISKYPFIIKKRLYRLSGKSYYYSPDSISVKIIGDDTTIYLNNYKFALSAYFQNDDIDYIKDLISLRWTYFVEEELNCDDCTDKWDYSNCDMDICKEDCETCGGRVLKCKRCFVSRHRTSISIEEDYDLLNKEINSATNILENEYTISNYDYIDNIFIEAKRWITVKDISNINNEEITETDKKILSFVNKYTQTISKEFDTGINIINKYDEYNIIPNEEKEFIDNLFKRGFNLYTKDCTDSIFIESYILIYNGVNREDIENCLKIISNIPEANIQEDKLEPITQIYQNCIKIIPEYRIGIIHQFLEEYNKIETYKQLYSIGCGINMLNKITEPHSTFYNGLLSTDIIWLEKLYDISKNIKYEDERISCYIKKYKLMERLVAKRKSSKNKVSISITKNYNTKSYSLEYSDFKIIDDNFLWGNDIKLEIKGYDGVSDEFIKVEYKFNLESGKKELIKKVNLEQLRKIILKEDGKKWKVEFC</sequence>
<dbReference type="EMBL" id="WDAX01000042">
    <property type="protein sequence ID" value="KAB6570551.1"/>
    <property type="molecule type" value="Genomic_DNA"/>
</dbReference>
<reference evidence="1 2" key="1">
    <citation type="journal article" date="2019" name="Nat. Med.">
        <title>A library of human gut bacterial isolates paired with longitudinal multiomics data enables mechanistic microbiome research.</title>
        <authorList>
            <person name="Poyet M."/>
            <person name="Groussin M."/>
            <person name="Gibbons S.M."/>
            <person name="Avila-Pacheco J."/>
            <person name="Jiang X."/>
            <person name="Kearney S.M."/>
            <person name="Perrotta A.R."/>
            <person name="Berdy B."/>
            <person name="Zhao S."/>
            <person name="Lieberman T.D."/>
            <person name="Swanson P.K."/>
            <person name="Smith M."/>
            <person name="Roesemann S."/>
            <person name="Alexander J.E."/>
            <person name="Rich S.A."/>
            <person name="Livny J."/>
            <person name="Vlamakis H."/>
            <person name="Clish C."/>
            <person name="Bullock K."/>
            <person name="Deik A."/>
            <person name="Scott J."/>
            <person name="Pierce K.A."/>
            <person name="Xavier R.J."/>
            <person name="Alm E.J."/>
        </authorList>
    </citation>
    <scope>NUCLEOTIDE SEQUENCE [LARGE SCALE GENOMIC DNA]</scope>
    <source>
        <strain evidence="1 2">BIOML-A110</strain>
    </source>
</reference>
<protein>
    <submittedName>
        <fullName evidence="1">Uncharacterized protein</fullName>
    </submittedName>
</protein>
<dbReference type="AlphaFoldDB" id="A0A7J5RRD7"/>
<evidence type="ECO:0000313" key="2">
    <source>
        <dbReference type="Proteomes" id="UP000462922"/>
    </source>
</evidence>
<evidence type="ECO:0000313" key="1">
    <source>
        <dbReference type="EMBL" id="KAB6570551.1"/>
    </source>
</evidence>
<accession>A0A7J5RRD7</accession>